<feature type="compositionally biased region" description="Low complexity" evidence="1">
    <location>
        <begin position="179"/>
        <end position="194"/>
    </location>
</feature>
<evidence type="ECO:0000256" key="1">
    <source>
        <dbReference type="SAM" id="MobiDB-lite"/>
    </source>
</evidence>
<dbReference type="EMBL" id="CADCUQ010000665">
    <property type="protein sequence ID" value="CAA9421791.1"/>
    <property type="molecule type" value="Genomic_DNA"/>
</dbReference>
<feature type="region of interest" description="Disordered" evidence="1">
    <location>
        <begin position="264"/>
        <end position="474"/>
    </location>
</feature>
<evidence type="ECO:0000313" key="2">
    <source>
        <dbReference type="EMBL" id="CAA9421791.1"/>
    </source>
</evidence>
<feature type="compositionally biased region" description="Basic residues" evidence="1">
    <location>
        <begin position="67"/>
        <end position="109"/>
    </location>
</feature>
<protein>
    <submittedName>
        <fullName evidence="2">NADH-dependent dehydrogenase</fullName>
    </submittedName>
</protein>
<feature type="compositionally biased region" description="Basic and acidic residues" evidence="1">
    <location>
        <begin position="120"/>
        <end position="133"/>
    </location>
</feature>
<feature type="compositionally biased region" description="Gly residues" evidence="1">
    <location>
        <begin position="38"/>
        <end position="47"/>
    </location>
</feature>
<feature type="compositionally biased region" description="Basic and acidic residues" evidence="1">
    <location>
        <begin position="155"/>
        <end position="178"/>
    </location>
</feature>
<feature type="region of interest" description="Disordered" evidence="1">
    <location>
        <begin position="36"/>
        <end position="248"/>
    </location>
</feature>
<gene>
    <name evidence="2" type="ORF">AVDCRST_MAG64-2932</name>
</gene>
<proteinExistence type="predicted"/>
<reference evidence="2" key="1">
    <citation type="submission" date="2020-02" db="EMBL/GenBank/DDBJ databases">
        <authorList>
            <person name="Meier V. D."/>
        </authorList>
    </citation>
    <scope>NUCLEOTIDE SEQUENCE</scope>
    <source>
        <strain evidence="2">AVDCRST_MAG64</strain>
    </source>
</reference>
<dbReference type="AlphaFoldDB" id="A0A6J4PNZ1"/>
<feature type="compositionally biased region" description="Low complexity" evidence="1">
    <location>
        <begin position="233"/>
        <end position="248"/>
    </location>
</feature>
<feature type="compositionally biased region" description="Basic and acidic residues" evidence="1">
    <location>
        <begin position="405"/>
        <end position="461"/>
    </location>
</feature>
<name>A0A6J4PNZ1_9BACT</name>
<accession>A0A6J4PNZ1</accession>
<feature type="non-terminal residue" evidence="2">
    <location>
        <position position="1"/>
    </location>
</feature>
<feature type="compositionally biased region" description="Basic and acidic residues" evidence="1">
    <location>
        <begin position="329"/>
        <end position="354"/>
    </location>
</feature>
<feature type="compositionally biased region" description="Basic and acidic residues" evidence="1">
    <location>
        <begin position="298"/>
        <end position="311"/>
    </location>
</feature>
<organism evidence="2">
    <name type="scientific">uncultured Phycisphaerae bacterium</name>
    <dbReference type="NCBI Taxonomy" id="904963"/>
    <lineage>
        <taxon>Bacteria</taxon>
        <taxon>Pseudomonadati</taxon>
        <taxon>Planctomycetota</taxon>
        <taxon>Phycisphaerae</taxon>
        <taxon>environmental samples</taxon>
    </lineage>
</organism>
<feature type="region of interest" description="Disordered" evidence="1">
    <location>
        <begin position="1"/>
        <end position="20"/>
    </location>
</feature>
<feature type="compositionally biased region" description="Low complexity" evidence="1">
    <location>
        <begin position="209"/>
        <end position="223"/>
    </location>
</feature>
<sequence>DASPRPPPSCPAPSCPAPSCPAPTCRGLTPPVFAVVRGGRGGRGAGVPDGRAKPGVRRQRAAERGRDRLRRQGGGRRQRRQRAERRRAVRRRRGPRRRRVRALPRRPPLRRLPQDAGEGGEAHRRGDGLDARPHARAGGGAGDADGQARVLPEAADAHAVRGPADDARRARAEGRDADGQPGPQRRGPAPQRGVDPGRRAGRGAGGARVDGPPDLAAGRRPPAGGTGAGDDGVGPVARAGAAAPVRRARVRAVQLARVLGLRHRRAGRHGLPQHRPRVLRARPARAADGRRHAHVRRDRREPAEVVRDRVRLPPPGRAPGRRGAAGAGVHDDVVRRRREAPGRPREGPDAGRERRDRRRQQGHAVRADVLGPGHSGVGHPRQRVRKGSAADDPPPEGGVRRRALRRVDRRVQGRPARAVELRLRRPDDRGAAAGQRRDARRAEARVGRRQPEGDERRRGESVHQQGIPQGVGGV</sequence>
<feature type="non-terminal residue" evidence="2">
    <location>
        <position position="474"/>
    </location>
</feature>
<feature type="compositionally biased region" description="Basic residues" evidence="1">
    <location>
        <begin position="264"/>
        <end position="283"/>
    </location>
</feature>